<dbReference type="InterPro" id="IPR012926">
    <property type="entry name" value="TMEM120A/B"/>
</dbReference>
<dbReference type="PANTHER" id="PTHR21433:SF0">
    <property type="entry name" value="TRANSMEMBRANE PROTEIN 120 HOMOLOG"/>
    <property type="match status" value="1"/>
</dbReference>
<reference evidence="7 8" key="1">
    <citation type="journal article" date="2007" name="Proc. Natl. Acad. Sci. U.S.A.">
        <title>The tiny eukaryote Ostreococcus provides genomic insights into the paradox of plankton speciation.</title>
        <authorList>
            <person name="Palenik B."/>
            <person name="Grimwood J."/>
            <person name="Aerts A."/>
            <person name="Rouze P."/>
            <person name="Salamov A."/>
            <person name="Putnam N."/>
            <person name="Dupont C."/>
            <person name="Jorgensen R."/>
            <person name="Derelle E."/>
            <person name="Rombauts S."/>
            <person name="Zhou K."/>
            <person name="Otillar R."/>
            <person name="Merchant S.S."/>
            <person name="Podell S."/>
            <person name="Gaasterland T."/>
            <person name="Napoli C."/>
            <person name="Gendler K."/>
            <person name="Manuell A."/>
            <person name="Tai V."/>
            <person name="Vallon O."/>
            <person name="Piganeau G."/>
            <person name="Jancek S."/>
            <person name="Heijde M."/>
            <person name="Jabbari K."/>
            <person name="Bowler C."/>
            <person name="Lohr M."/>
            <person name="Robbens S."/>
            <person name="Werner G."/>
            <person name="Dubchak I."/>
            <person name="Pazour G.J."/>
            <person name="Ren Q."/>
            <person name="Paulsen I."/>
            <person name="Delwiche C."/>
            <person name="Schmutz J."/>
            <person name="Rokhsar D."/>
            <person name="Van de Peer Y."/>
            <person name="Moreau H."/>
            <person name="Grigoriev I.V."/>
        </authorList>
    </citation>
    <scope>NUCLEOTIDE SEQUENCE [LARGE SCALE GENOMIC DNA]</scope>
    <source>
        <strain evidence="7 8">CCE9901</strain>
    </source>
</reference>
<dbReference type="Pfam" id="PF07851">
    <property type="entry name" value="TMEM120A-B"/>
    <property type="match status" value="1"/>
</dbReference>
<evidence type="ECO:0000256" key="5">
    <source>
        <dbReference type="ARBA" id="ARBA00023136"/>
    </source>
</evidence>
<dbReference type="AlphaFoldDB" id="A4RY53"/>
<dbReference type="PANTHER" id="PTHR21433">
    <property type="entry name" value="TRANSMEMBRANE PROTEIN INDUCED BY TUMOR NECROSIS FACTOR ALPHA"/>
    <property type="match status" value="1"/>
</dbReference>
<dbReference type="GeneID" id="5001883"/>
<dbReference type="HOGENOM" id="CLU_048749_1_0_1"/>
<dbReference type="Gramene" id="ABO96163">
    <property type="protein sequence ID" value="ABO96163"/>
    <property type="gene ID" value="OSTLU_38761"/>
</dbReference>
<evidence type="ECO:0000256" key="3">
    <source>
        <dbReference type="ARBA" id="ARBA00022692"/>
    </source>
</evidence>
<dbReference type="OrthoDB" id="2015098at2759"/>
<evidence type="ECO:0000256" key="2">
    <source>
        <dbReference type="ARBA" id="ARBA00009700"/>
    </source>
</evidence>
<evidence type="ECO:0008006" key="9">
    <source>
        <dbReference type="Google" id="ProtNLM"/>
    </source>
</evidence>
<evidence type="ECO:0000256" key="1">
    <source>
        <dbReference type="ARBA" id="ARBA00004141"/>
    </source>
</evidence>
<evidence type="ECO:0000313" key="8">
    <source>
        <dbReference type="Proteomes" id="UP000001568"/>
    </source>
</evidence>
<proteinExistence type="inferred from homology"/>
<sequence length="275" mass="31779">MKPKTTHSRFLRLFVGGAVEINSVRQEARLRLKEEYYHFRDQNTVVYVLAPLALLLGYSERVHPKALDATQIGYLRAFYPIALQLYWVWLLYFYTALALRENILRVNGSTIRPWWIKHHYYSAAMALCVLTMDLDSPACEAFTLRFLLFTTLQGVVMLVQNRYQRFRLYTRVAMGKASPMDVASIELSGGQLKLLYPLLFGLQAMQLYVGASVLFVVMTTYRIESHIMREWQASVAGVLFVLMAVGNFTATLNTLRSKRSFAHKKRTRSQSFHQD</sequence>
<feature type="transmembrane region" description="Helical" evidence="6">
    <location>
        <begin position="78"/>
        <end position="99"/>
    </location>
</feature>
<keyword evidence="4 6" id="KW-1133">Transmembrane helix</keyword>
<organism evidence="7 8">
    <name type="scientific">Ostreococcus lucimarinus (strain CCE9901)</name>
    <dbReference type="NCBI Taxonomy" id="436017"/>
    <lineage>
        <taxon>Eukaryota</taxon>
        <taxon>Viridiplantae</taxon>
        <taxon>Chlorophyta</taxon>
        <taxon>Mamiellophyceae</taxon>
        <taxon>Mamiellales</taxon>
        <taxon>Bathycoccaceae</taxon>
        <taxon>Ostreococcus</taxon>
    </lineage>
</organism>
<evidence type="ECO:0000256" key="6">
    <source>
        <dbReference type="SAM" id="Phobius"/>
    </source>
</evidence>
<keyword evidence="5 6" id="KW-0472">Membrane</keyword>
<dbReference type="Proteomes" id="UP000001568">
    <property type="component" value="Chromosome 5"/>
</dbReference>
<keyword evidence="3 6" id="KW-0812">Transmembrane</keyword>
<dbReference type="eggNOG" id="KOG4758">
    <property type="taxonomic scope" value="Eukaryota"/>
</dbReference>
<name>A4RY53_OSTLU</name>
<dbReference type="RefSeq" id="XP_001417870.1">
    <property type="nucleotide sequence ID" value="XM_001417833.1"/>
</dbReference>
<comment type="similarity">
    <text evidence="2">Belongs to the TMEM120 family.</text>
</comment>
<dbReference type="EMBL" id="CP000585">
    <property type="protein sequence ID" value="ABO96163.1"/>
    <property type="molecule type" value="Genomic_DNA"/>
</dbReference>
<dbReference type="OMA" id="YTRVAMG"/>
<protein>
    <recommendedName>
        <fullName evidence="9">TMPIT-like protein</fullName>
    </recommendedName>
</protein>
<evidence type="ECO:0000256" key="4">
    <source>
        <dbReference type="ARBA" id="ARBA00022989"/>
    </source>
</evidence>
<keyword evidence="8" id="KW-1185">Reference proteome</keyword>
<gene>
    <name evidence="7" type="ORF">OSTLU_38761</name>
</gene>
<comment type="subcellular location">
    <subcellularLocation>
        <location evidence="1">Membrane</location>
        <topology evidence="1">Multi-pass membrane protein</topology>
    </subcellularLocation>
</comment>
<feature type="transmembrane region" description="Helical" evidence="6">
    <location>
        <begin position="194"/>
        <end position="221"/>
    </location>
</feature>
<accession>A4RY53</accession>
<feature type="transmembrane region" description="Helical" evidence="6">
    <location>
        <begin position="39"/>
        <end position="58"/>
    </location>
</feature>
<feature type="transmembrane region" description="Helical" evidence="6">
    <location>
        <begin position="233"/>
        <end position="255"/>
    </location>
</feature>
<dbReference type="GO" id="GO:0016020">
    <property type="term" value="C:membrane"/>
    <property type="evidence" value="ECO:0007669"/>
    <property type="project" value="UniProtKB-SubCell"/>
</dbReference>
<dbReference type="KEGG" id="olu:OSTLU_38761"/>
<evidence type="ECO:0000313" key="7">
    <source>
        <dbReference type="EMBL" id="ABO96163.1"/>
    </source>
</evidence>